<accession>A0A645IPV8</accession>
<dbReference type="EMBL" id="VSSQ01119474">
    <property type="protein sequence ID" value="MPN52912.1"/>
    <property type="molecule type" value="Genomic_DNA"/>
</dbReference>
<gene>
    <name evidence="1" type="ORF">SDC9_200575</name>
</gene>
<protein>
    <submittedName>
        <fullName evidence="1">Uncharacterized protein</fullName>
    </submittedName>
</protein>
<proteinExistence type="predicted"/>
<comment type="caution">
    <text evidence="1">The sequence shown here is derived from an EMBL/GenBank/DDBJ whole genome shotgun (WGS) entry which is preliminary data.</text>
</comment>
<name>A0A645IPV8_9ZZZZ</name>
<dbReference type="PROSITE" id="PS51257">
    <property type="entry name" value="PROKAR_LIPOPROTEIN"/>
    <property type="match status" value="1"/>
</dbReference>
<organism evidence="1">
    <name type="scientific">bioreactor metagenome</name>
    <dbReference type="NCBI Taxonomy" id="1076179"/>
    <lineage>
        <taxon>unclassified sequences</taxon>
        <taxon>metagenomes</taxon>
        <taxon>ecological metagenomes</taxon>
    </lineage>
</organism>
<dbReference type="AlphaFoldDB" id="A0A645IPV8"/>
<reference evidence="1" key="1">
    <citation type="submission" date="2019-08" db="EMBL/GenBank/DDBJ databases">
        <authorList>
            <person name="Kucharzyk K."/>
            <person name="Murdoch R.W."/>
            <person name="Higgins S."/>
            <person name="Loffler F."/>
        </authorList>
    </citation>
    <scope>NUCLEOTIDE SEQUENCE</scope>
</reference>
<sequence length="171" mass="18124">MKKIISIILIILLVGLVVAGCGSGSKAENVSSQDTGTNSSTEIPAEVKEIEEKSDTEINVSMGQAGNNMSLTNGYPEDVIPILEDANIVNVNDARDTISKAIGIGYMTSKSLEEAVEFYQDVMKDGTINMENKTDDSFVIMGSKGDYAVTIGGSLTNGTVTIILDVAPKNR</sequence>
<evidence type="ECO:0000313" key="1">
    <source>
        <dbReference type="EMBL" id="MPN52912.1"/>
    </source>
</evidence>